<dbReference type="Pfam" id="PF00498">
    <property type="entry name" value="FHA"/>
    <property type="match status" value="1"/>
</dbReference>
<dbReference type="PANTHER" id="PTHR23308">
    <property type="entry name" value="NUCLEAR INHIBITOR OF PROTEIN PHOSPHATASE-1"/>
    <property type="match status" value="1"/>
</dbReference>
<feature type="compositionally biased region" description="Basic and acidic residues" evidence="1">
    <location>
        <begin position="230"/>
        <end position="256"/>
    </location>
</feature>
<dbReference type="EMBL" id="CP119940">
    <property type="protein sequence ID" value="WFD04288.1"/>
    <property type="molecule type" value="Genomic_DNA"/>
</dbReference>
<name>A0AAF0E7B4_9BASI</name>
<sequence length="356" mass="40237">MIAMSAISVTVTGTIVANGTSATVTTKRVASGMRASATTARTANGPNFERSGLLAKESNSVNGIALKYHEPPEAKRPRTSWRMFVFKDGKEIDMLVLGRQSCYLFGRDRMVADIPVEHPSCSKQHAVLQFRQVTKRSEFGDEQRFIQPFLIDLDSANGCTVNGEEIPPSRYYEIRSGDTCQFGASTREYVLLDEAADGFEDLEPKDQESVEAAFQLDRLREEDITPCLREKEDIEREKKVEKGAEKGATDQKETGKKAPAKSAPKKEEDGDEDIAPPPEDLPAKRTRKQPVRYAPSPKKRRRTKKEDDEDDEEDEEDEEEDEEELEESEDNDSSDAFEEDQEDEEDDEDEEEYDEE</sequence>
<dbReference type="SUPFAM" id="SSF49879">
    <property type="entry name" value="SMAD/FHA domain"/>
    <property type="match status" value="1"/>
</dbReference>
<gene>
    <name evidence="3" type="ORF">MOBT1_002994</name>
</gene>
<dbReference type="AlphaFoldDB" id="A0AAF0E7B4"/>
<dbReference type="SMART" id="SM00240">
    <property type="entry name" value="FHA"/>
    <property type="match status" value="1"/>
</dbReference>
<evidence type="ECO:0000256" key="1">
    <source>
        <dbReference type="SAM" id="MobiDB-lite"/>
    </source>
</evidence>
<dbReference type="Gene3D" id="2.60.200.20">
    <property type="match status" value="1"/>
</dbReference>
<feature type="region of interest" description="Disordered" evidence="1">
    <location>
        <begin position="230"/>
        <end position="356"/>
    </location>
</feature>
<evidence type="ECO:0000313" key="3">
    <source>
        <dbReference type="EMBL" id="WFD04288.1"/>
    </source>
</evidence>
<feature type="domain" description="FHA" evidence="2">
    <location>
        <begin position="103"/>
        <end position="166"/>
    </location>
</feature>
<dbReference type="Proteomes" id="UP001214603">
    <property type="component" value="Chromosome 7"/>
</dbReference>
<organism evidence="3 4">
    <name type="scientific">Malassezia obtusa</name>
    <dbReference type="NCBI Taxonomy" id="76774"/>
    <lineage>
        <taxon>Eukaryota</taxon>
        <taxon>Fungi</taxon>
        <taxon>Dikarya</taxon>
        <taxon>Basidiomycota</taxon>
        <taxon>Ustilaginomycotina</taxon>
        <taxon>Malasseziomycetes</taxon>
        <taxon>Malasseziales</taxon>
        <taxon>Malasseziaceae</taxon>
        <taxon>Malassezia</taxon>
    </lineage>
</organism>
<keyword evidence="4" id="KW-1185">Reference proteome</keyword>
<dbReference type="InterPro" id="IPR008984">
    <property type="entry name" value="SMAD_FHA_dom_sf"/>
</dbReference>
<dbReference type="PROSITE" id="PS50006">
    <property type="entry name" value="FHA_DOMAIN"/>
    <property type="match status" value="1"/>
</dbReference>
<protein>
    <recommendedName>
        <fullName evidence="2">FHA domain-containing protein</fullName>
    </recommendedName>
</protein>
<evidence type="ECO:0000259" key="2">
    <source>
        <dbReference type="PROSITE" id="PS50006"/>
    </source>
</evidence>
<dbReference type="InterPro" id="IPR000253">
    <property type="entry name" value="FHA_dom"/>
</dbReference>
<accession>A0AAF0E7B4</accession>
<reference evidence="3" key="1">
    <citation type="submission" date="2023-03" db="EMBL/GenBank/DDBJ databases">
        <title>Mating type loci evolution in Malassezia.</title>
        <authorList>
            <person name="Coelho M.A."/>
        </authorList>
    </citation>
    <scope>NUCLEOTIDE SEQUENCE</scope>
    <source>
        <strain evidence="3">CBS 7876</strain>
    </source>
</reference>
<proteinExistence type="predicted"/>
<feature type="compositionally biased region" description="Acidic residues" evidence="1">
    <location>
        <begin position="307"/>
        <end position="356"/>
    </location>
</feature>
<evidence type="ECO:0000313" key="4">
    <source>
        <dbReference type="Proteomes" id="UP001214603"/>
    </source>
</evidence>
<dbReference type="InterPro" id="IPR050923">
    <property type="entry name" value="Cell_Proc_Reg/RNA_Proc"/>
</dbReference>